<evidence type="ECO:0000313" key="2">
    <source>
        <dbReference type="EMBL" id="PZQ58442.1"/>
    </source>
</evidence>
<dbReference type="AlphaFoldDB" id="A0A2W5NXY0"/>
<dbReference type="Pfam" id="PF00188">
    <property type="entry name" value="CAP"/>
    <property type="match status" value="1"/>
</dbReference>
<comment type="caution">
    <text evidence="2">The sequence shown here is derived from an EMBL/GenBank/DDBJ whole genome shotgun (WGS) entry which is preliminary data.</text>
</comment>
<dbReference type="Gene3D" id="3.40.33.10">
    <property type="entry name" value="CAP"/>
    <property type="match status" value="1"/>
</dbReference>
<dbReference type="InterPro" id="IPR035940">
    <property type="entry name" value="CAP_sf"/>
</dbReference>
<evidence type="ECO:0000259" key="1">
    <source>
        <dbReference type="Pfam" id="PF00188"/>
    </source>
</evidence>
<dbReference type="SUPFAM" id="SSF55797">
    <property type="entry name" value="PR-1-like"/>
    <property type="match status" value="1"/>
</dbReference>
<dbReference type="InterPro" id="IPR014044">
    <property type="entry name" value="CAP_dom"/>
</dbReference>
<protein>
    <submittedName>
        <fullName evidence="2">CAP domain-containing protein</fullName>
    </submittedName>
</protein>
<sequence length="266" mass="28040">MLAQSVRDDVLARMNAIRALHRLPPVIYSAADDEQATQAALMMAANGQLSHTPPASWTCHSATGATGAGTSNLYGGLISPWLTYYTEDMYLAGWLTETSNLVANNVGHRRWMLDPFLGKIAYGRVAQVLADGSRTDAAAMKVVSFTGGVSVPANLPAFVAYPYGDYPARYFDAGALLSFTVVADATQRGGANATVDFAAATISVSDGATSLAVSNVSYDNAGYAVPNNLQFNVAGLKQGVSYSVKIAGVVTRGKATDYSYTFRIVP</sequence>
<name>A0A2W5NXY0_9SPHN</name>
<evidence type="ECO:0000313" key="3">
    <source>
        <dbReference type="Proteomes" id="UP000249229"/>
    </source>
</evidence>
<proteinExistence type="predicted"/>
<gene>
    <name evidence="2" type="ORF">DI544_14240</name>
</gene>
<dbReference type="Proteomes" id="UP000249229">
    <property type="component" value="Unassembled WGS sequence"/>
</dbReference>
<organism evidence="2 3">
    <name type="scientific">Sphingomonas taxi</name>
    <dbReference type="NCBI Taxonomy" id="1549858"/>
    <lineage>
        <taxon>Bacteria</taxon>
        <taxon>Pseudomonadati</taxon>
        <taxon>Pseudomonadota</taxon>
        <taxon>Alphaproteobacteria</taxon>
        <taxon>Sphingomonadales</taxon>
        <taxon>Sphingomonadaceae</taxon>
        <taxon>Sphingomonas</taxon>
    </lineage>
</organism>
<reference evidence="2 3" key="1">
    <citation type="submission" date="2017-08" db="EMBL/GenBank/DDBJ databases">
        <title>Infants hospitalized years apart are colonized by the same room-sourced microbial strains.</title>
        <authorList>
            <person name="Brooks B."/>
            <person name="Olm M.R."/>
            <person name="Firek B.A."/>
            <person name="Baker R."/>
            <person name="Thomas B.C."/>
            <person name="Morowitz M.J."/>
            <person name="Banfield J.F."/>
        </authorList>
    </citation>
    <scope>NUCLEOTIDE SEQUENCE [LARGE SCALE GENOMIC DNA]</scope>
    <source>
        <strain evidence="2">S2_005_001_R1_22</strain>
    </source>
</reference>
<feature type="domain" description="SCP" evidence="1">
    <location>
        <begin position="11"/>
        <end position="123"/>
    </location>
</feature>
<accession>A0A2W5NXY0</accession>
<dbReference type="EMBL" id="QFQI01000017">
    <property type="protein sequence ID" value="PZQ58442.1"/>
    <property type="molecule type" value="Genomic_DNA"/>
</dbReference>